<dbReference type="GO" id="GO:0000172">
    <property type="term" value="C:ribonuclease MRP complex"/>
    <property type="evidence" value="ECO:0007669"/>
    <property type="project" value="InterPro"/>
</dbReference>
<accession>A0A182FPM5</accession>
<keyword evidence="6" id="KW-0819">tRNA processing</keyword>
<evidence type="ECO:0000256" key="6">
    <source>
        <dbReference type="ARBA" id="ARBA00022694"/>
    </source>
</evidence>
<evidence type="ECO:0000313" key="11">
    <source>
        <dbReference type="EnsemblMetazoa" id="AALB008490-PA"/>
    </source>
</evidence>
<dbReference type="InterPro" id="IPR023538">
    <property type="entry name" value="RNP1"/>
</dbReference>
<evidence type="ECO:0000256" key="9">
    <source>
        <dbReference type="ARBA" id="ARBA00022801"/>
    </source>
</evidence>
<evidence type="ECO:0000256" key="3">
    <source>
        <dbReference type="ARBA" id="ARBA00006181"/>
    </source>
</evidence>
<comment type="subcellular location">
    <subcellularLocation>
        <location evidence="2">Nucleus</location>
    </subcellularLocation>
</comment>
<dbReference type="HAMAP" id="MF_00754">
    <property type="entry name" value="RNase_P_1"/>
    <property type="match status" value="1"/>
</dbReference>
<sequence length="493" mass="55996">MQELQQECTNTETLMGVLHQHRALENFLMKKCIPFLENKLETAEKDALRWQERAMKAENRIEYLERQLLEKEKLANHQKSVNDVQYQIMMKTGTVMGEVVWKAFKSHATVKMLVDAEETMDKYCALSQGFVESFLGTYNGCMPSQKSLEHVFVISILGALTNFAAFNEGRAFLTKRQSGLLLMERLLQDQAKWSVNHCRNMKRMSLTFVYNFSLVDNVAYFLLSDEKLLNAVLACVRLNDSSDVVGVAVAIVYRLLTVSLSAGIPSALPEKIPWSMVKAMTASSDGKLVEIAKTKLNYMTSFVNPERHNEIQRSLSAAKVYESLEYRKPARKRIVAEPVKQKRKLSRREVKELGLYALPSDTVQYKDAVPLHRLWCGYFSKFFQSQGTPDVTDSSYNMIVASLLKADYHGAKVTVVRSKQPSVVGVKGIVVLDTKGTFKIVSKDNRLRTIPKNDSVFEIQSRENVVTLFGKHLNARPAERSVRKIKVFSLPDL</sequence>
<dbReference type="InterPro" id="IPR036980">
    <property type="entry name" value="RNase_P/MRP_Rpp29_sf"/>
</dbReference>
<evidence type="ECO:0000256" key="7">
    <source>
        <dbReference type="ARBA" id="ARBA00022722"/>
    </source>
</evidence>
<dbReference type="AlphaFoldDB" id="A0A182FPM5"/>
<reference evidence="11" key="2">
    <citation type="submission" date="2022-08" db="UniProtKB">
        <authorList>
            <consortium name="EnsemblMetazoa"/>
        </authorList>
    </citation>
    <scope>IDENTIFICATION</scope>
    <source>
        <strain evidence="11">STECLA/ALBI9_A</strain>
    </source>
</reference>
<dbReference type="GO" id="GO:0004519">
    <property type="term" value="F:endonuclease activity"/>
    <property type="evidence" value="ECO:0007669"/>
    <property type="project" value="UniProtKB-KW"/>
</dbReference>
<dbReference type="PANTHER" id="PTHR13348">
    <property type="entry name" value="RIBONUCLEASE P SUBUNIT P29"/>
    <property type="match status" value="1"/>
</dbReference>
<dbReference type="InterPro" id="IPR023534">
    <property type="entry name" value="Rof/RNase_P-like"/>
</dbReference>
<dbReference type="InterPro" id="IPR002730">
    <property type="entry name" value="Rpp29/RNP1"/>
</dbReference>
<comment type="subunit">
    <text evidence="10">Component of nuclear RNase P and RNase MRP ribonucleoproteins. RNase P consists of a catalytic RNA moiety and 10 different protein chains; POP1, POP4, POP5, POP7, RPP14, RPP21, RPP25, RPP30, RPP38 and RPP40. Within the RNase P complex, POP1, POP7 and RPP25 form the 'finger' subcomplex, POP5, RPP14, RPP40 and homodimeric RPP30 form the 'palm' subcomplex, and RPP21, POP4 and RPP38 form the 'wrist' subcomplex. All subunits of the RNase P complex interact with the catalytic RNA. Several subunits of RNase P are also part of the RNase MRP complex. RNase MRP consists of a catalytic RNA moiety and about 8 protein subunits; POP1, POP7, RPP25, RPP30, RPP38, RPP40 and possibly also POP4 and POP5.</text>
</comment>
<name>A0A182FPM5_ANOAL</name>
<evidence type="ECO:0000256" key="4">
    <source>
        <dbReference type="ARBA" id="ARBA00016225"/>
    </source>
</evidence>
<dbReference type="GO" id="GO:0001682">
    <property type="term" value="P:tRNA 5'-leader removal"/>
    <property type="evidence" value="ECO:0007669"/>
    <property type="project" value="InterPro"/>
</dbReference>
<dbReference type="GO" id="GO:0016787">
    <property type="term" value="F:hydrolase activity"/>
    <property type="evidence" value="ECO:0007669"/>
    <property type="project" value="UniProtKB-KW"/>
</dbReference>
<dbReference type="GO" id="GO:0030677">
    <property type="term" value="C:ribonuclease P complex"/>
    <property type="evidence" value="ECO:0007669"/>
    <property type="project" value="InterPro"/>
</dbReference>
<keyword evidence="7" id="KW-0540">Nuclease</keyword>
<comment type="similarity">
    <text evidence="3">Belongs to the eukaryotic/archaeal RNase P protein component 1 family.</text>
</comment>
<dbReference type="EnsemblMetazoa" id="AALB008490-RA">
    <property type="protein sequence ID" value="AALB008490-PA"/>
    <property type="gene ID" value="AALB008490"/>
</dbReference>
<keyword evidence="12" id="KW-1185">Reference proteome</keyword>
<dbReference type="STRING" id="7167.A0A182FPM5"/>
<dbReference type="InterPro" id="IPR016848">
    <property type="entry name" value="RNase_P/MRP_Rpp29-subunit"/>
</dbReference>
<dbReference type="Pfam" id="PF01868">
    <property type="entry name" value="RNase_P-MRP_p29"/>
    <property type="match status" value="1"/>
</dbReference>
<keyword evidence="5" id="KW-0963">Cytoplasm</keyword>
<dbReference type="GO" id="GO:0005634">
    <property type="term" value="C:nucleus"/>
    <property type="evidence" value="ECO:0007669"/>
    <property type="project" value="UniProtKB-SubCell"/>
</dbReference>
<evidence type="ECO:0000313" key="12">
    <source>
        <dbReference type="Proteomes" id="UP000069272"/>
    </source>
</evidence>
<keyword evidence="8" id="KW-0255">Endonuclease</keyword>
<keyword evidence="9" id="KW-0378">Hydrolase</keyword>
<comment type="function">
    <text evidence="1">Component of ribonuclease P, a ribonucleoprotein complex that generates mature tRNA molecules by cleaving their 5'-ends.</text>
</comment>
<dbReference type="VEuPathDB" id="VectorBase:AALB20_036727"/>
<evidence type="ECO:0000256" key="1">
    <source>
        <dbReference type="ARBA" id="ARBA00002435"/>
    </source>
</evidence>
<organism evidence="11 12">
    <name type="scientific">Anopheles albimanus</name>
    <name type="common">New world malaria mosquito</name>
    <dbReference type="NCBI Taxonomy" id="7167"/>
    <lineage>
        <taxon>Eukaryota</taxon>
        <taxon>Metazoa</taxon>
        <taxon>Ecdysozoa</taxon>
        <taxon>Arthropoda</taxon>
        <taxon>Hexapoda</taxon>
        <taxon>Insecta</taxon>
        <taxon>Pterygota</taxon>
        <taxon>Neoptera</taxon>
        <taxon>Endopterygota</taxon>
        <taxon>Diptera</taxon>
        <taxon>Nematocera</taxon>
        <taxon>Culicoidea</taxon>
        <taxon>Culicidae</taxon>
        <taxon>Anophelinae</taxon>
        <taxon>Anopheles</taxon>
    </lineage>
</organism>
<dbReference type="GO" id="GO:0033204">
    <property type="term" value="F:ribonuclease P RNA binding"/>
    <property type="evidence" value="ECO:0007669"/>
    <property type="project" value="InterPro"/>
</dbReference>
<dbReference type="Proteomes" id="UP000069272">
    <property type="component" value="Chromosome 3R"/>
</dbReference>
<dbReference type="SUPFAM" id="SSF101744">
    <property type="entry name" value="Rof/RNase P subunit-like"/>
    <property type="match status" value="1"/>
</dbReference>
<dbReference type="PANTHER" id="PTHR13348:SF0">
    <property type="entry name" value="RIBONUCLEASE P PROTEIN SUBUNIT P29"/>
    <property type="match status" value="1"/>
</dbReference>
<reference evidence="11 12" key="1">
    <citation type="journal article" date="2017" name="G3 (Bethesda)">
        <title>The Physical Genome Mapping of Anopheles albimanus Corrected Scaffold Misassemblies and Identified Interarm Rearrangements in Genus Anopheles.</title>
        <authorList>
            <person name="Artemov G.N."/>
            <person name="Peery A.N."/>
            <person name="Jiang X."/>
            <person name="Tu Z."/>
            <person name="Stegniy V.N."/>
            <person name="Sharakhova M.V."/>
            <person name="Sharakhov I.V."/>
        </authorList>
    </citation>
    <scope>NUCLEOTIDE SEQUENCE [LARGE SCALE GENOMIC DNA]</scope>
    <source>
        <strain evidence="11 12">ALBI9_A</strain>
    </source>
</reference>
<evidence type="ECO:0000256" key="5">
    <source>
        <dbReference type="ARBA" id="ARBA00022490"/>
    </source>
</evidence>
<dbReference type="SMART" id="SM00538">
    <property type="entry name" value="POP4"/>
    <property type="match status" value="1"/>
</dbReference>
<evidence type="ECO:0000256" key="10">
    <source>
        <dbReference type="ARBA" id="ARBA00046486"/>
    </source>
</evidence>
<dbReference type="GO" id="GO:0006364">
    <property type="term" value="P:rRNA processing"/>
    <property type="evidence" value="ECO:0007669"/>
    <property type="project" value="TreeGrafter"/>
</dbReference>
<proteinExistence type="inferred from homology"/>
<protein>
    <recommendedName>
        <fullName evidence="4">Ribonuclease P protein subunit p29</fullName>
    </recommendedName>
</protein>
<evidence type="ECO:0000256" key="2">
    <source>
        <dbReference type="ARBA" id="ARBA00004123"/>
    </source>
</evidence>
<evidence type="ECO:0000256" key="8">
    <source>
        <dbReference type="ARBA" id="ARBA00022759"/>
    </source>
</evidence>
<dbReference type="Gene3D" id="2.30.30.210">
    <property type="entry name" value="Ribonuclease P/MRP, subunit p29"/>
    <property type="match status" value="1"/>
</dbReference>
<dbReference type="VEuPathDB" id="VectorBase:AALB008490"/>